<evidence type="ECO:0000256" key="1">
    <source>
        <dbReference type="ARBA" id="ARBA00004117"/>
    </source>
</evidence>
<dbReference type="RefSeq" id="WP_084665157.1">
    <property type="nucleotide sequence ID" value="NZ_LT838272.1"/>
</dbReference>
<dbReference type="PRINTS" id="PR01006">
    <property type="entry name" value="FLGHOOKFLIE"/>
</dbReference>
<keyword evidence="6" id="KW-0966">Cell projection</keyword>
<proteinExistence type="inferred from homology"/>
<evidence type="ECO:0000256" key="2">
    <source>
        <dbReference type="ARBA" id="ARBA00009272"/>
    </source>
</evidence>
<keyword evidence="3 4" id="KW-0975">Bacterial flagellum</keyword>
<dbReference type="NCBIfam" id="TIGR00205">
    <property type="entry name" value="fliE"/>
    <property type="match status" value="1"/>
</dbReference>
<dbReference type="Pfam" id="PF02049">
    <property type="entry name" value="FliE"/>
    <property type="match status" value="1"/>
</dbReference>
<dbReference type="AlphaFoldDB" id="A0A1W1VTX6"/>
<dbReference type="GO" id="GO:0003774">
    <property type="term" value="F:cytoskeletal motor activity"/>
    <property type="evidence" value="ECO:0007669"/>
    <property type="project" value="InterPro"/>
</dbReference>
<comment type="subcellular location">
    <subcellularLocation>
        <location evidence="1 4">Bacterial flagellum basal body</location>
    </subcellularLocation>
</comment>
<protein>
    <recommendedName>
        <fullName evidence="4 5">Flagellar hook-basal body complex protein FliE</fullName>
    </recommendedName>
</protein>
<dbReference type="Proteomes" id="UP000192569">
    <property type="component" value="Chromosome I"/>
</dbReference>
<dbReference type="InterPro" id="IPR001624">
    <property type="entry name" value="FliE"/>
</dbReference>
<dbReference type="GO" id="GO:0009425">
    <property type="term" value="C:bacterial-type flagellum basal body"/>
    <property type="evidence" value="ECO:0007669"/>
    <property type="project" value="UniProtKB-SubCell"/>
</dbReference>
<dbReference type="GO" id="GO:0005198">
    <property type="term" value="F:structural molecule activity"/>
    <property type="evidence" value="ECO:0007669"/>
    <property type="project" value="UniProtKB-UniRule"/>
</dbReference>
<keyword evidence="6" id="KW-0969">Cilium</keyword>
<dbReference type="PANTHER" id="PTHR34653:SF1">
    <property type="entry name" value="FLAGELLAR HOOK-BASAL BODY COMPLEX PROTEIN FLIE"/>
    <property type="match status" value="1"/>
</dbReference>
<evidence type="ECO:0000256" key="4">
    <source>
        <dbReference type="HAMAP-Rule" id="MF_00724"/>
    </source>
</evidence>
<evidence type="ECO:0000313" key="7">
    <source>
        <dbReference type="Proteomes" id="UP000192569"/>
    </source>
</evidence>
<reference evidence="6 7" key="1">
    <citation type="submission" date="2017-04" db="EMBL/GenBank/DDBJ databases">
        <authorList>
            <person name="Afonso C.L."/>
            <person name="Miller P.J."/>
            <person name="Scott M.A."/>
            <person name="Spackman E."/>
            <person name="Goraichik I."/>
            <person name="Dimitrov K.M."/>
            <person name="Suarez D.L."/>
            <person name="Swayne D.E."/>
        </authorList>
    </citation>
    <scope>NUCLEOTIDE SEQUENCE [LARGE SCALE GENOMIC DNA]</scope>
    <source>
        <strain evidence="6 7">ToBE</strain>
    </source>
</reference>
<dbReference type="STRING" id="698762.SAMN00808754_1539"/>
<evidence type="ECO:0000256" key="5">
    <source>
        <dbReference type="NCBIfam" id="TIGR00205"/>
    </source>
</evidence>
<dbReference type="HAMAP" id="MF_00724">
    <property type="entry name" value="FliE"/>
    <property type="match status" value="1"/>
</dbReference>
<organism evidence="6 7">
    <name type="scientific">Thermanaeromonas toyohensis ToBE</name>
    <dbReference type="NCBI Taxonomy" id="698762"/>
    <lineage>
        <taxon>Bacteria</taxon>
        <taxon>Bacillati</taxon>
        <taxon>Bacillota</taxon>
        <taxon>Clostridia</taxon>
        <taxon>Neomoorellales</taxon>
        <taxon>Neomoorellaceae</taxon>
        <taxon>Thermanaeromonas</taxon>
    </lineage>
</organism>
<dbReference type="OrthoDB" id="9812413at2"/>
<accession>A0A1W1VTX6</accession>
<keyword evidence="6" id="KW-0282">Flagellum</keyword>
<keyword evidence="7" id="KW-1185">Reference proteome</keyword>
<evidence type="ECO:0000313" key="6">
    <source>
        <dbReference type="EMBL" id="SMB96561.1"/>
    </source>
</evidence>
<dbReference type="EMBL" id="LT838272">
    <property type="protein sequence ID" value="SMB96561.1"/>
    <property type="molecule type" value="Genomic_DNA"/>
</dbReference>
<dbReference type="GO" id="GO:0071973">
    <property type="term" value="P:bacterial-type flagellum-dependent cell motility"/>
    <property type="evidence" value="ECO:0007669"/>
    <property type="project" value="InterPro"/>
</dbReference>
<dbReference type="PANTHER" id="PTHR34653">
    <property type="match status" value="1"/>
</dbReference>
<gene>
    <name evidence="4" type="primary">fliE</name>
    <name evidence="6" type="ORF">SAMN00808754_1539</name>
</gene>
<evidence type="ECO:0000256" key="3">
    <source>
        <dbReference type="ARBA" id="ARBA00023143"/>
    </source>
</evidence>
<comment type="similarity">
    <text evidence="2 4">Belongs to the FliE family.</text>
</comment>
<name>A0A1W1VTX6_9FIRM</name>
<sequence length="89" mass="9723">MLDGVTPVGGIQETASRAQVKQPLAKFLNVLEELLGEAERKATAFARGEPVDIHSLMIASEKALIGLTLALQIRNRALEAYQEIIHMQV</sequence>